<protein>
    <submittedName>
        <fullName evidence="2">YbbR-like domain-containing protein</fullName>
    </submittedName>
</protein>
<keyword evidence="3" id="KW-1185">Reference proteome</keyword>
<dbReference type="Proteomes" id="UP000664417">
    <property type="component" value="Unassembled WGS sequence"/>
</dbReference>
<sequence>MDKNRDSSFASRSMQKLTALVLALVMWISMSGRQDEAATITAKNFGPPVPLRTLSPDNMRTSLGNYQFSVGLRGKQKVLNELNPQDLLVELDMQGIAAEGKHTIAVSARDVKFPPNIDPPQVVSIVPNFVEVTFTEVVSKELRLLENIKGTPAGDYYIESVELSPSHLTLEGPPKHLNPLQFLTIKAIDVEGATKSMKGTIALDLLPKDSVITGDLSNYTYTIVIRERTEVKNFDQPFPIQVVGSPDYVADPGSVTLQISGPVSVVNWFEPSWIQPEVTVSRPAQSAPDPPQNEQGSDNGAAEPTPTEPSDTAEDPGLTLQITHRWVLPEEKKTESPNWLNRLSRLKIEWQPEDARVILKEAPPPESSQVVDETQNGG</sequence>
<comment type="caution">
    <text evidence="2">The sequence shown here is derived from an EMBL/GenBank/DDBJ whole genome shotgun (WGS) entry which is preliminary data.</text>
</comment>
<dbReference type="EMBL" id="JAFREP010000013">
    <property type="protein sequence ID" value="MBO1319683.1"/>
    <property type="molecule type" value="Genomic_DNA"/>
</dbReference>
<dbReference type="PANTHER" id="PTHR37804">
    <property type="entry name" value="CDAA REGULATORY PROTEIN CDAR"/>
    <property type="match status" value="1"/>
</dbReference>
<name>A0A8J7U2U6_9BACT</name>
<evidence type="ECO:0000256" key="1">
    <source>
        <dbReference type="SAM" id="MobiDB-lite"/>
    </source>
</evidence>
<dbReference type="Gene3D" id="2.170.120.40">
    <property type="entry name" value="YbbR-like domain"/>
    <property type="match status" value="1"/>
</dbReference>
<dbReference type="Pfam" id="PF07949">
    <property type="entry name" value="YbbR"/>
    <property type="match status" value="1"/>
</dbReference>
<gene>
    <name evidence="2" type="ORF">J3U88_14505</name>
</gene>
<accession>A0A8J7U2U6</accession>
<dbReference type="InterPro" id="IPR012505">
    <property type="entry name" value="YbbR"/>
</dbReference>
<dbReference type="InterPro" id="IPR053154">
    <property type="entry name" value="c-di-AMP_regulator"/>
</dbReference>
<reference evidence="2" key="1">
    <citation type="submission" date="2021-03" db="EMBL/GenBank/DDBJ databases">
        <authorList>
            <person name="Wang G."/>
        </authorList>
    </citation>
    <scope>NUCLEOTIDE SEQUENCE</scope>
    <source>
        <strain evidence="2">KCTC 12899</strain>
    </source>
</reference>
<dbReference type="RefSeq" id="WP_207859588.1">
    <property type="nucleotide sequence ID" value="NZ_JAFREP010000013.1"/>
</dbReference>
<proteinExistence type="predicted"/>
<evidence type="ECO:0000313" key="3">
    <source>
        <dbReference type="Proteomes" id="UP000664417"/>
    </source>
</evidence>
<dbReference type="PANTHER" id="PTHR37804:SF1">
    <property type="entry name" value="CDAA REGULATORY PROTEIN CDAR"/>
    <property type="match status" value="1"/>
</dbReference>
<organism evidence="2 3">
    <name type="scientific">Acanthopleuribacter pedis</name>
    <dbReference type="NCBI Taxonomy" id="442870"/>
    <lineage>
        <taxon>Bacteria</taxon>
        <taxon>Pseudomonadati</taxon>
        <taxon>Acidobacteriota</taxon>
        <taxon>Holophagae</taxon>
        <taxon>Acanthopleuribacterales</taxon>
        <taxon>Acanthopleuribacteraceae</taxon>
        <taxon>Acanthopleuribacter</taxon>
    </lineage>
</organism>
<feature type="region of interest" description="Disordered" evidence="1">
    <location>
        <begin position="280"/>
        <end position="317"/>
    </location>
</feature>
<dbReference type="AlphaFoldDB" id="A0A8J7U2U6"/>
<dbReference type="Gene3D" id="2.170.120.30">
    <property type="match status" value="1"/>
</dbReference>
<evidence type="ECO:0000313" key="2">
    <source>
        <dbReference type="EMBL" id="MBO1319683.1"/>
    </source>
</evidence>